<keyword evidence="2" id="KW-1185">Reference proteome</keyword>
<dbReference type="Proteomes" id="UP001139648">
    <property type="component" value="Unassembled WGS sequence"/>
</dbReference>
<reference evidence="1" key="1">
    <citation type="submission" date="2022-06" db="EMBL/GenBank/DDBJ databases">
        <title>Sequencing the genomes of 1000 actinobacteria strains.</title>
        <authorList>
            <person name="Klenk H.-P."/>
        </authorList>
    </citation>
    <scope>NUCLEOTIDE SEQUENCE</scope>
    <source>
        <strain evidence="1">DSM 46694</strain>
    </source>
</reference>
<comment type="caution">
    <text evidence="1">The sequence shown here is derived from an EMBL/GenBank/DDBJ whole genome shotgun (WGS) entry which is preliminary data.</text>
</comment>
<evidence type="ECO:0000313" key="1">
    <source>
        <dbReference type="EMBL" id="MCP2362579.1"/>
    </source>
</evidence>
<sequence>MGAWVHVRGWLEFQDSGQRRSFERILGGAPDPGWAFPQGGWLDAVCYARAVRAQHVGDLLDVIRQAAALPAADADDDRVVGLFLVSHEEGGRSEWQVRDGQVHIGPADARHDYLDR</sequence>
<protein>
    <submittedName>
        <fullName evidence="1">Uncharacterized protein</fullName>
    </submittedName>
</protein>
<dbReference type="AlphaFoldDB" id="A0A9X2GNJ6"/>
<evidence type="ECO:0000313" key="2">
    <source>
        <dbReference type="Proteomes" id="UP001139648"/>
    </source>
</evidence>
<gene>
    <name evidence="1" type="ORF">HD597_009599</name>
</gene>
<proteinExistence type="predicted"/>
<name>A0A9X2GNJ6_9ACTN</name>
<dbReference type="EMBL" id="JAMZEB010000002">
    <property type="protein sequence ID" value="MCP2362579.1"/>
    <property type="molecule type" value="Genomic_DNA"/>
</dbReference>
<dbReference type="RefSeq" id="WP_253753454.1">
    <property type="nucleotide sequence ID" value="NZ_BAABKA010000021.1"/>
</dbReference>
<organism evidence="1 2">
    <name type="scientific">Nonomuraea thailandensis</name>
    <dbReference type="NCBI Taxonomy" id="1188745"/>
    <lineage>
        <taxon>Bacteria</taxon>
        <taxon>Bacillati</taxon>
        <taxon>Actinomycetota</taxon>
        <taxon>Actinomycetes</taxon>
        <taxon>Streptosporangiales</taxon>
        <taxon>Streptosporangiaceae</taxon>
        <taxon>Nonomuraea</taxon>
    </lineage>
</organism>
<accession>A0A9X2GNJ6</accession>